<gene>
    <name evidence="2" type="ORF">CVLEPA_LOCUS26762</name>
</gene>
<sequence>MTTGRINQVAIRSKRGCCGTTGAPRFFSHVLRVHRYSNTTLAACTSSENRRFRTLPGDSSAILAPRHADSLPLDPTDRSKPRLSMGDRANSITSAHRARRQPRSILLRFALARAFAHTTACSLIVVTESCIAMVPPERPSGSRELAAGFGVWEESKHRPAAKTFSEVEKSALGQENMRGLGVWTLTFFGVDGKNFQSPKHRPARDALPSSENPRQEGQPTRESHLSDSRKVGSRHCQRPNGRLTLPVEDGARVHRRFLGGILT</sequence>
<accession>A0ABP0GRA2</accession>
<reference evidence="2 3" key="1">
    <citation type="submission" date="2024-02" db="EMBL/GenBank/DDBJ databases">
        <authorList>
            <person name="Daric V."/>
            <person name="Darras S."/>
        </authorList>
    </citation>
    <scope>NUCLEOTIDE SEQUENCE [LARGE SCALE GENOMIC DNA]</scope>
</reference>
<organism evidence="2 3">
    <name type="scientific">Clavelina lepadiformis</name>
    <name type="common">Light-bulb sea squirt</name>
    <name type="synonym">Ascidia lepadiformis</name>
    <dbReference type="NCBI Taxonomy" id="159417"/>
    <lineage>
        <taxon>Eukaryota</taxon>
        <taxon>Metazoa</taxon>
        <taxon>Chordata</taxon>
        <taxon>Tunicata</taxon>
        <taxon>Ascidiacea</taxon>
        <taxon>Aplousobranchia</taxon>
        <taxon>Clavelinidae</taxon>
        <taxon>Clavelina</taxon>
    </lineage>
</organism>
<comment type="caution">
    <text evidence="2">The sequence shown here is derived from an EMBL/GenBank/DDBJ whole genome shotgun (WGS) entry which is preliminary data.</text>
</comment>
<feature type="compositionally biased region" description="Polar residues" evidence="1">
    <location>
        <begin position="209"/>
        <end position="218"/>
    </location>
</feature>
<protein>
    <submittedName>
        <fullName evidence="2">Uncharacterized protein</fullName>
    </submittedName>
</protein>
<feature type="compositionally biased region" description="Basic and acidic residues" evidence="1">
    <location>
        <begin position="219"/>
        <end position="230"/>
    </location>
</feature>
<evidence type="ECO:0000313" key="3">
    <source>
        <dbReference type="Proteomes" id="UP001642483"/>
    </source>
</evidence>
<proteinExistence type="predicted"/>
<dbReference type="EMBL" id="CAWYQH010000132">
    <property type="protein sequence ID" value="CAK8693466.1"/>
    <property type="molecule type" value="Genomic_DNA"/>
</dbReference>
<evidence type="ECO:0000313" key="2">
    <source>
        <dbReference type="EMBL" id="CAK8693466.1"/>
    </source>
</evidence>
<dbReference type="Proteomes" id="UP001642483">
    <property type="component" value="Unassembled WGS sequence"/>
</dbReference>
<name>A0ABP0GRA2_CLALP</name>
<keyword evidence="3" id="KW-1185">Reference proteome</keyword>
<evidence type="ECO:0000256" key="1">
    <source>
        <dbReference type="SAM" id="MobiDB-lite"/>
    </source>
</evidence>
<feature type="region of interest" description="Disordered" evidence="1">
    <location>
        <begin position="196"/>
        <end position="244"/>
    </location>
</feature>
<feature type="region of interest" description="Disordered" evidence="1">
    <location>
        <begin position="66"/>
        <end position="97"/>
    </location>
</feature>